<dbReference type="Pfam" id="PF13385">
    <property type="entry name" value="Laminin_G_3"/>
    <property type="match status" value="1"/>
</dbReference>
<proteinExistence type="predicted"/>
<dbReference type="SUPFAM" id="SSF49899">
    <property type="entry name" value="Concanavalin A-like lectins/glucanases"/>
    <property type="match status" value="1"/>
</dbReference>
<dbReference type="AlphaFoldDB" id="A0A381QQX7"/>
<feature type="non-terminal residue" evidence="4">
    <location>
        <position position="1"/>
    </location>
</feature>
<dbReference type="SMART" id="SM00560">
    <property type="entry name" value="LamGL"/>
    <property type="match status" value="1"/>
</dbReference>
<reference evidence="4" key="1">
    <citation type="submission" date="2018-05" db="EMBL/GenBank/DDBJ databases">
        <authorList>
            <person name="Lanie J.A."/>
            <person name="Ng W.-L."/>
            <person name="Kazmierczak K.M."/>
            <person name="Andrzejewski T.M."/>
            <person name="Davidsen T.M."/>
            <person name="Wayne K.J."/>
            <person name="Tettelin H."/>
            <person name="Glass J.I."/>
            <person name="Rusch D."/>
            <person name="Podicherti R."/>
            <person name="Tsui H.-C.T."/>
            <person name="Winkler M.E."/>
        </authorList>
    </citation>
    <scope>NUCLEOTIDE SEQUENCE</scope>
</reference>
<feature type="domain" description="LamG-like jellyroll fold" evidence="3">
    <location>
        <begin position="51"/>
        <end position="188"/>
    </location>
</feature>
<dbReference type="EMBL" id="UINC01001471">
    <property type="protein sequence ID" value="SUZ81490.1"/>
    <property type="molecule type" value="Genomic_DNA"/>
</dbReference>
<evidence type="ECO:0000313" key="4">
    <source>
        <dbReference type="EMBL" id="SUZ81490.1"/>
    </source>
</evidence>
<evidence type="ECO:0000256" key="2">
    <source>
        <dbReference type="ARBA" id="ARBA00023157"/>
    </source>
</evidence>
<dbReference type="Gene3D" id="2.60.120.200">
    <property type="match status" value="1"/>
</dbReference>
<dbReference type="InterPro" id="IPR013320">
    <property type="entry name" value="ConA-like_dom_sf"/>
</dbReference>
<keyword evidence="2" id="KW-1015">Disulfide bond</keyword>
<organism evidence="4">
    <name type="scientific">marine metagenome</name>
    <dbReference type="NCBI Taxonomy" id="408172"/>
    <lineage>
        <taxon>unclassified sequences</taxon>
        <taxon>metagenomes</taxon>
        <taxon>ecological metagenomes</taxon>
    </lineage>
</organism>
<gene>
    <name evidence="4" type="ORF">METZ01_LOCUS34344</name>
</gene>
<accession>A0A381QQX7</accession>
<feature type="non-terminal residue" evidence="4">
    <location>
        <position position="285"/>
    </location>
</feature>
<keyword evidence="1" id="KW-0732">Signal</keyword>
<protein>
    <recommendedName>
        <fullName evidence="3">LamG-like jellyroll fold domain-containing protein</fullName>
    </recommendedName>
</protein>
<name>A0A381QQX7_9ZZZZ</name>
<dbReference type="InterPro" id="IPR006558">
    <property type="entry name" value="LamG-like"/>
</dbReference>
<evidence type="ECO:0000259" key="3">
    <source>
        <dbReference type="SMART" id="SM00560"/>
    </source>
</evidence>
<sequence length="285" mass="30803">VLSPNIIIAQIVPSFQGIYDKKSTSFSTSSSLTFDGSNDKVTTNGTLDNLGGFTLELWLYPHSASGSMAIIGENNLIEFGYGSATSLRIWTNSGGNKSWSFNSTTFPFNTWHHVAVVGDATASPYLRIYVNGDLKASGGSNPGSTFGVGHNPTSYTIYLAKTVWGTGDNYYDGFMDEVRIWNDLRTQDEIKANMFKQLNGDESNLQAYYKMSTATGTTLVDNSSNSYDGTISGATWATTYVPLGNLNSSYQTDMEGLWEATGTSTSQASNGLTMTVSSTLSEENF</sequence>
<evidence type="ECO:0000256" key="1">
    <source>
        <dbReference type="ARBA" id="ARBA00022729"/>
    </source>
</evidence>